<reference evidence="1 2" key="1">
    <citation type="journal article" date="2014" name="ISME J.">
        <title>Candidatus Competibacter-lineage genomes retrieved from metagenomes reveal functional metabolic diversity.</title>
        <authorList>
            <person name="McIlroy S.J."/>
            <person name="Albertsen M."/>
            <person name="Andresen E.K."/>
            <person name="Saunders A.M."/>
            <person name="Kristiansen R."/>
            <person name="Stokholm-Bjerregaard M."/>
            <person name="Nielsen K.L."/>
            <person name="Nielsen P.H."/>
        </authorList>
    </citation>
    <scope>NUCLEOTIDE SEQUENCE [LARGE SCALE GENOMIC DNA]</scope>
    <source>
        <strain evidence="1 2">Run_B_J11</strain>
    </source>
</reference>
<evidence type="ECO:0000313" key="1">
    <source>
        <dbReference type="EMBL" id="CDH46213.1"/>
    </source>
</evidence>
<name>A0A7U7GDS2_9GAMM</name>
<gene>
    <name evidence="1" type="ORF">BN874_400005</name>
</gene>
<proteinExistence type="predicted"/>
<evidence type="ECO:0008006" key="3">
    <source>
        <dbReference type="Google" id="ProtNLM"/>
    </source>
</evidence>
<organism evidence="1 2">
    <name type="scientific">Candidatus Contendobacter odensis Run_B_J11</name>
    <dbReference type="NCBI Taxonomy" id="1400861"/>
    <lineage>
        <taxon>Bacteria</taxon>
        <taxon>Pseudomonadati</taxon>
        <taxon>Pseudomonadota</taxon>
        <taxon>Gammaproteobacteria</taxon>
        <taxon>Candidatus Competibacteraceae</taxon>
        <taxon>Candidatus Contendibacter</taxon>
    </lineage>
</organism>
<keyword evidence="2" id="KW-1185">Reference proteome</keyword>
<dbReference type="AlphaFoldDB" id="A0A7U7GDS2"/>
<dbReference type="Proteomes" id="UP000019184">
    <property type="component" value="Unassembled WGS sequence"/>
</dbReference>
<evidence type="ECO:0000313" key="2">
    <source>
        <dbReference type="Proteomes" id="UP000019184"/>
    </source>
</evidence>
<protein>
    <recommendedName>
        <fullName evidence="3">Type II toxin-antitoxin system HicA family toxin</fullName>
    </recommendedName>
</protein>
<accession>A0A7U7GDS2</accession>
<sequence>MQEHGARLAMTRRDKRLAAIRRNPKAVRFDDACVAAESIGFCWKGGEGSHRVYAKENEPVILNFQNRQGLLAEYQAKQLIALLDKYREET</sequence>
<comment type="caution">
    <text evidence="1">The sequence shown here is derived from an EMBL/GenBank/DDBJ whole genome shotgun (WGS) entry which is preliminary data.</text>
</comment>
<dbReference type="EMBL" id="CBTK010000255">
    <property type="protein sequence ID" value="CDH46213.1"/>
    <property type="molecule type" value="Genomic_DNA"/>
</dbReference>